<feature type="transmembrane region" description="Helical" evidence="8">
    <location>
        <begin position="52"/>
        <end position="71"/>
    </location>
</feature>
<evidence type="ECO:0000313" key="10">
    <source>
        <dbReference type="Proteomes" id="UP000298285"/>
    </source>
</evidence>
<dbReference type="InterPro" id="IPR000715">
    <property type="entry name" value="Glycosyl_transferase_4"/>
</dbReference>
<sequence>MYYWIINIGLVFFLCMFFAWILIPNILLIAFRKKLFDLPDERKIHHGMIPRLGGLAFNPAIFFSISLLLGLDFILGEPDILKQEGSNVPELLFGFCASTILYLVGIADDLIGVRYRTKFIIQILCGVILIAGGVWINNLYGICGIYGLSEWIGYPLTILVIVFVINSINLIDGIDGLASGLSGAALLFYGLIYIYLEQWLFAMLAFAALGALIPFFYYNVFGNVNHGKKIFMGDTGSLTIGIILCILSIKILNQPVDITASFNPAVLAFAPLIIPCFDVMRVFISRIRMKKHPFMPDKSHIHHKLLAAGICQRAAMIIIISVSLIFTLYNIILSQYVDVSLLLIINIILWMLGNMWLAFKIKRHELKLSIVETDNNLKKQSIYKL</sequence>
<evidence type="ECO:0000256" key="3">
    <source>
        <dbReference type="ARBA" id="ARBA00022679"/>
    </source>
</evidence>
<comment type="subcellular location">
    <subcellularLocation>
        <location evidence="1">Cell membrane</location>
        <topology evidence="1">Multi-pass membrane protein</topology>
    </subcellularLocation>
</comment>
<dbReference type="RefSeq" id="WP_135105958.1">
    <property type="nucleotide sequence ID" value="NZ_JADGKW010000004.1"/>
</dbReference>
<proteinExistence type="predicted"/>
<accession>A0A4Y9ILB1</accession>
<feature type="transmembrane region" description="Helical" evidence="8">
    <location>
        <begin position="339"/>
        <end position="359"/>
    </location>
</feature>
<keyword evidence="4 8" id="KW-0812">Transmembrane</keyword>
<comment type="caution">
    <text evidence="9">The sequence shown here is derived from an EMBL/GenBank/DDBJ whole genome shotgun (WGS) entry which is preliminary data.</text>
</comment>
<keyword evidence="6 8" id="KW-0472">Membrane</keyword>
<dbReference type="PANTHER" id="PTHR22926">
    <property type="entry name" value="PHOSPHO-N-ACETYLMURAMOYL-PENTAPEPTIDE-TRANSFERASE"/>
    <property type="match status" value="1"/>
</dbReference>
<feature type="binding site" evidence="7">
    <location>
        <position position="169"/>
    </location>
    <ligand>
        <name>Mg(2+)</name>
        <dbReference type="ChEBI" id="CHEBI:18420"/>
    </ligand>
</feature>
<dbReference type="GO" id="GO:0005886">
    <property type="term" value="C:plasma membrane"/>
    <property type="evidence" value="ECO:0007669"/>
    <property type="project" value="UniProtKB-SubCell"/>
</dbReference>
<keyword evidence="7" id="KW-0460">Magnesium</keyword>
<dbReference type="GO" id="GO:0044038">
    <property type="term" value="P:cell wall macromolecule biosynthetic process"/>
    <property type="evidence" value="ECO:0007669"/>
    <property type="project" value="TreeGrafter"/>
</dbReference>
<dbReference type="Pfam" id="PF00953">
    <property type="entry name" value="Glycos_transf_4"/>
    <property type="match status" value="1"/>
</dbReference>
<keyword evidence="2" id="KW-1003">Cell membrane</keyword>
<dbReference type="GO" id="GO:0016780">
    <property type="term" value="F:phosphotransferase activity, for other substituted phosphate groups"/>
    <property type="evidence" value="ECO:0007669"/>
    <property type="project" value="InterPro"/>
</dbReference>
<dbReference type="InterPro" id="IPR018480">
    <property type="entry name" value="PNAcMuramoyl-5peptid_Trfase_CS"/>
</dbReference>
<dbReference type="GO" id="GO:0071555">
    <property type="term" value="P:cell wall organization"/>
    <property type="evidence" value="ECO:0007669"/>
    <property type="project" value="TreeGrafter"/>
</dbReference>
<feature type="transmembrane region" description="Helical" evidence="8">
    <location>
        <begin position="230"/>
        <end position="252"/>
    </location>
</feature>
<evidence type="ECO:0000256" key="2">
    <source>
        <dbReference type="ARBA" id="ARBA00022475"/>
    </source>
</evidence>
<evidence type="ECO:0000256" key="7">
    <source>
        <dbReference type="PIRSR" id="PIRSR600715-1"/>
    </source>
</evidence>
<evidence type="ECO:0000256" key="5">
    <source>
        <dbReference type="ARBA" id="ARBA00022989"/>
    </source>
</evidence>
<dbReference type="GO" id="GO:0009103">
    <property type="term" value="P:lipopolysaccharide biosynthetic process"/>
    <property type="evidence" value="ECO:0007669"/>
    <property type="project" value="TreeGrafter"/>
</dbReference>
<organism evidence="9 10">
    <name type="scientific">Dysgonomonas mossii</name>
    <dbReference type="NCBI Taxonomy" id="163665"/>
    <lineage>
        <taxon>Bacteria</taxon>
        <taxon>Pseudomonadati</taxon>
        <taxon>Bacteroidota</taxon>
        <taxon>Bacteroidia</taxon>
        <taxon>Bacteroidales</taxon>
        <taxon>Dysgonomonadaceae</taxon>
        <taxon>Dysgonomonas</taxon>
    </lineage>
</organism>
<dbReference type="PROSITE" id="PS01348">
    <property type="entry name" value="MRAY_2"/>
    <property type="match status" value="1"/>
</dbReference>
<feature type="binding site" evidence="7">
    <location>
        <position position="234"/>
    </location>
    <ligand>
        <name>Mg(2+)</name>
        <dbReference type="ChEBI" id="CHEBI:18420"/>
    </ligand>
</feature>
<feature type="transmembrane region" description="Helical" evidence="8">
    <location>
        <begin position="177"/>
        <end position="195"/>
    </location>
</feature>
<keyword evidence="3 9" id="KW-0808">Transferase</keyword>
<dbReference type="CDD" id="cd06853">
    <property type="entry name" value="GT_WecA_like"/>
    <property type="match status" value="1"/>
</dbReference>
<dbReference type="AlphaFoldDB" id="A0A4Y9ILB1"/>
<feature type="transmembrane region" description="Helical" evidence="8">
    <location>
        <begin position="91"/>
        <end position="107"/>
    </location>
</feature>
<evidence type="ECO:0000256" key="6">
    <source>
        <dbReference type="ARBA" id="ARBA00023136"/>
    </source>
</evidence>
<keyword evidence="7" id="KW-0479">Metal-binding</keyword>
<gene>
    <name evidence="9" type="ORF">E4T88_12610</name>
</gene>
<dbReference type="PANTHER" id="PTHR22926:SF3">
    <property type="entry name" value="UNDECAPRENYL-PHOSPHATE ALPHA-N-ACETYLGLUCOSAMINYL 1-PHOSPHATE TRANSFERASE"/>
    <property type="match status" value="1"/>
</dbReference>
<dbReference type="Proteomes" id="UP000298285">
    <property type="component" value="Unassembled WGS sequence"/>
</dbReference>
<keyword evidence="5 8" id="KW-1133">Transmembrane helix</keyword>
<dbReference type="GO" id="GO:0046872">
    <property type="term" value="F:metal ion binding"/>
    <property type="evidence" value="ECO:0007669"/>
    <property type="project" value="UniProtKB-KW"/>
</dbReference>
<evidence type="ECO:0000256" key="4">
    <source>
        <dbReference type="ARBA" id="ARBA00022692"/>
    </source>
</evidence>
<reference evidence="9 10" key="1">
    <citation type="submission" date="2019-03" db="EMBL/GenBank/DDBJ databases">
        <title>Diversity of the mouse oral microbiome.</title>
        <authorList>
            <person name="Joseph S."/>
            <person name="Aduse-Opoku J."/>
            <person name="Curtis M."/>
            <person name="Wade W."/>
            <person name="Hashim A."/>
        </authorList>
    </citation>
    <scope>NUCLEOTIDE SEQUENCE [LARGE SCALE GENOMIC DNA]</scope>
    <source>
        <strain evidence="9 10">P11</strain>
    </source>
</reference>
<dbReference type="EMBL" id="SPPK01000004">
    <property type="protein sequence ID" value="TFU88708.1"/>
    <property type="molecule type" value="Genomic_DNA"/>
</dbReference>
<feature type="transmembrane region" description="Helical" evidence="8">
    <location>
        <begin position="264"/>
        <end position="284"/>
    </location>
</feature>
<feature type="transmembrane region" description="Helical" evidence="8">
    <location>
        <begin position="152"/>
        <end position="170"/>
    </location>
</feature>
<evidence type="ECO:0000256" key="1">
    <source>
        <dbReference type="ARBA" id="ARBA00004651"/>
    </source>
</evidence>
<feature type="transmembrane region" description="Helical" evidence="8">
    <location>
        <begin position="305"/>
        <end position="333"/>
    </location>
</feature>
<feature type="transmembrane region" description="Helical" evidence="8">
    <location>
        <begin position="6"/>
        <end position="31"/>
    </location>
</feature>
<comment type="cofactor">
    <cofactor evidence="7">
        <name>Mg(2+)</name>
        <dbReference type="ChEBI" id="CHEBI:18420"/>
    </cofactor>
</comment>
<name>A0A4Y9ILB1_9BACT</name>
<feature type="transmembrane region" description="Helical" evidence="8">
    <location>
        <begin position="119"/>
        <end position="140"/>
    </location>
</feature>
<evidence type="ECO:0000313" key="9">
    <source>
        <dbReference type="EMBL" id="TFU88708.1"/>
    </source>
</evidence>
<evidence type="ECO:0000256" key="8">
    <source>
        <dbReference type="SAM" id="Phobius"/>
    </source>
</evidence>
<feature type="transmembrane region" description="Helical" evidence="8">
    <location>
        <begin position="201"/>
        <end position="218"/>
    </location>
</feature>
<protein>
    <submittedName>
        <fullName evidence="9">Undecaprenyl/decaprenyl-phosphate alpha-N-acetylglucosaminyl 1-phosphate transferase</fullName>
    </submittedName>
</protein>
<dbReference type="OrthoDB" id="9783652at2"/>